<dbReference type="InterPro" id="IPR026444">
    <property type="entry name" value="Secre_tail"/>
</dbReference>
<gene>
    <name evidence="1" type="ORF">FEN17_23075</name>
</gene>
<evidence type="ECO:0000313" key="2">
    <source>
        <dbReference type="Proteomes" id="UP000306402"/>
    </source>
</evidence>
<dbReference type="NCBIfam" id="TIGR04183">
    <property type="entry name" value="Por_Secre_tail"/>
    <property type="match status" value="1"/>
</dbReference>
<dbReference type="AlphaFoldDB" id="A0A5R9KTA5"/>
<proteinExistence type="predicted"/>
<dbReference type="OrthoDB" id="862563at2"/>
<sequence>MKHLVLEAKGEDQQVNVQNLPAGIYMLKVSLENGTEQSRTFVKR</sequence>
<keyword evidence="2" id="KW-1185">Reference proteome</keyword>
<dbReference type="Proteomes" id="UP000306402">
    <property type="component" value="Unassembled WGS sequence"/>
</dbReference>
<accession>A0A5R9KTA5</accession>
<dbReference type="EMBL" id="VCEJ01000005">
    <property type="protein sequence ID" value="TLU99443.1"/>
    <property type="molecule type" value="Genomic_DNA"/>
</dbReference>
<reference evidence="1 2" key="1">
    <citation type="submission" date="2019-05" db="EMBL/GenBank/DDBJ databases">
        <authorList>
            <person name="Qu J.-H."/>
        </authorList>
    </citation>
    <scope>NUCLEOTIDE SEQUENCE [LARGE SCALE GENOMIC DNA]</scope>
    <source>
        <strain evidence="1 2">T17</strain>
    </source>
</reference>
<evidence type="ECO:0000313" key="1">
    <source>
        <dbReference type="EMBL" id="TLU99443.1"/>
    </source>
</evidence>
<protein>
    <submittedName>
        <fullName evidence="1">T9SS type A sorting domain-containing protein</fullName>
    </submittedName>
</protein>
<comment type="caution">
    <text evidence="1">The sequence shown here is derived from an EMBL/GenBank/DDBJ whole genome shotgun (WGS) entry which is preliminary data.</text>
</comment>
<dbReference type="RefSeq" id="WP_138367733.1">
    <property type="nucleotide sequence ID" value="NZ_VCEJ01000005.1"/>
</dbReference>
<organism evidence="1 2">
    <name type="scientific">Dyadobacter luticola</name>
    <dbReference type="NCBI Taxonomy" id="1979387"/>
    <lineage>
        <taxon>Bacteria</taxon>
        <taxon>Pseudomonadati</taxon>
        <taxon>Bacteroidota</taxon>
        <taxon>Cytophagia</taxon>
        <taxon>Cytophagales</taxon>
        <taxon>Spirosomataceae</taxon>
        <taxon>Dyadobacter</taxon>
    </lineage>
</organism>
<name>A0A5R9KTA5_9BACT</name>